<keyword evidence="3" id="KW-0812">Transmembrane</keyword>
<evidence type="ECO:0000313" key="6">
    <source>
        <dbReference type="Proteomes" id="UP000199053"/>
    </source>
</evidence>
<dbReference type="Pfam" id="PF00990">
    <property type="entry name" value="GGDEF"/>
    <property type="match status" value="1"/>
</dbReference>
<feature type="transmembrane region" description="Helical" evidence="3">
    <location>
        <begin position="156"/>
        <end position="173"/>
    </location>
</feature>
<dbReference type="PANTHER" id="PTHR45138">
    <property type="entry name" value="REGULATORY COMPONENTS OF SENSORY TRANSDUCTION SYSTEM"/>
    <property type="match status" value="1"/>
</dbReference>
<dbReference type="STRING" id="246191.SAMN05660337_2156"/>
<reference evidence="6" key="1">
    <citation type="submission" date="2016-10" db="EMBL/GenBank/DDBJ databases">
        <authorList>
            <person name="Varghese N."/>
            <person name="Submissions S."/>
        </authorList>
    </citation>
    <scope>NUCLEOTIDE SEQUENCE [LARGE SCALE GENOMIC DNA]</scope>
    <source>
        <strain evidence="6">DSM 16995</strain>
    </source>
</reference>
<keyword evidence="3" id="KW-1133">Transmembrane helix</keyword>
<comment type="catalytic activity">
    <reaction evidence="2">
        <text>2 GTP = 3',3'-c-di-GMP + 2 diphosphate</text>
        <dbReference type="Rhea" id="RHEA:24898"/>
        <dbReference type="ChEBI" id="CHEBI:33019"/>
        <dbReference type="ChEBI" id="CHEBI:37565"/>
        <dbReference type="ChEBI" id="CHEBI:58805"/>
        <dbReference type="EC" id="2.7.7.65"/>
    </reaction>
</comment>
<proteinExistence type="predicted"/>
<dbReference type="NCBIfam" id="TIGR00254">
    <property type="entry name" value="GGDEF"/>
    <property type="match status" value="1"/>
</dbReference>
<name>A0A1G9HGT8_9BACT</name>
<dbReference type="EC" id="2.7.7.65" evidence="1"/>
<evidence type="ECO:0000256" key="2">
    <source>
        <dbReference type="ARBA" id="ARBA00034247"/>
    </source>
</evidence>
<dbReference type="RefSeq" id="WP_092160954.1">
    <property type="nucleotide sequence ID" value="NZ_FNGA01000003.1"/>
</dbReference>
<dbReference type="CDD" id="cd01949">
    <property type="entry name" value="GGDEF"/>
    <property type="match status" value="1"/>
</dbReference>
<dbReference type="InterPro" id="IPR000160">
    <property type="entry name" value="GGDEF_dom"/>
</dbReference>
<accession>A0A1G9HGT8</accession>
<evidence type="ECO:0000313" key="5">
    <source>
        <dbReference type="EMBL" id="SDL12072.1"/>
    </source>
</evidence>
<dbReference type="Gene3D" id="3.30.70.270">
    <property type="match status" value="1"/>
</dbReference>
<sequence>MKNNSSIGFPRLVILPIIFILTVSAIFLFHTIIVEQQRLNNVKQCLEDIRSDAYRIAGKNITTRTSYEAERLSNLIKKLKDIKKDNSFYTVINANNQNLINLAENFLKASINPQDIQPEQSILYLTNSLDEVIINTLVNIDKEYKASLRDTIKMEYSIIILICIFIVLQYFIADAYMKRRLIQQELEHQESESIIKKLSERDTLTNLPGRKKFYEEADREIATATRYSSDLVLIKMDIHDFKGINQKYGQKAGDKILARFARMVRKNLRRPDSFFRVGGDKFVILAPHTSSENAEKLADKINQLVKKDKTTSSISLKINTGIASCVKGCSSETLMKEVSSALKSSKIRGAGKVAVYEKPAD</sequence>
<protein>
    <recommendedName>
        <fullName evidence="1">diguanylate cyclase</fullName>
        <ecNumber evidence="1">2.7.7.65</ecNumber>
    </recommendedName>
</protein>
<dbReference type="InterPro" id="IPR029787">
    <property type="entry name" value="Nucleotide_cyclase"/>
</dbReference>
<dbReference type="Proteomes" id="UP000199053">
    <property type="component" value="Unassembled WGS sequence"/>
</dbReference>
<evidence type="ECO:0000259" key="4">
    <source>
        <dbReference type="PROSITE" id="PS50887"/>
    </source>
</evidence>
<keyword evidence="6" id="KW-1185">Reference proteome</keyword>
<dbReference type="InterPro" id="IPR050469">
    <property type="entry name" value="Diguanylate_Cyclase"/>
</dbReference>
<dbReference type="OrthoDB" id="8554767at2"/>
<dbReference type="PROSITE" id="PS50887">
    <property type="entry name" value="GGDEF"/>
    <property type="match status" value="1"/>
</dbReference>
<dbReference type="EMBL" id="FNGA01000003">
    <property type="protein sequence ID" value="SDL12072.1"/>
    <property type="molecule type" value="Genomic_DNA"/>
</dbReference>
<dbReference type="SMART" id="SM00267">
    <property type="entry name" value="GGDEF"/>
    <property type="match status" value="1"/>
</dbReference>
<feature type="domain" description="GGDEF" evidence="4">
    <location>
        <begin position="229"/>
        <end position="358"/>
    </location>
</feature>
<organism evidence="5 6">
    <name type="scientific">Maridesulfovibrio ferrireducens</name>
    <dbReference type="NCBI Taxonomy" id="246191"/>
    <lineage>
        <taxon>Bacteria</taxon>
        <taxon>Pseudomonadati</taxon>
        <taxon>Thermodesulfobacteriota</taxon>
        <taxon>Desulfovibrionia</taxon>
        <taxon>Desulfovibrionales</taxon>
        <taxon>Desulfovibrionaceae</taxon>
        <taxon>Maridesulfovibrio</taxon>
    </lineage>
</organism>
<dbReference type="PANTHER" id="PTHR45138:SF9">
    <property type="entry name" value="DIGUANYLATE CYCLASE DGCM-RELATED"/>
    <property type="match status" value="1"/>
</dbReference>
<dbReference type="AlphaFoldDB" id="A0A1G9HGT8"/>
<dbReference type="InterPro" id="IPR043128">
    <property type="entry name" value="Rev_trsase/Diguanyl_cyclase"/>
</dbReference>
<evidence type="ECO:0000256" key="3">
    <source>
        <dbReference type="SAM" id="Phobius"/>
    </source>
</evidence>
<feature type="transmembrane region" description="Helical" evidence="3">
    <location>
        <begin position="12"/>
        <end position="33"/>
    </location>
</feature>
<dbReference type="GO" id="GO:0052621">
    <property type="term" value="F:diguanylate cyclase activity"/>
    <property type="evidence" value="ECO:0007669"/>
    <property type="project" value="UniProtKB-EC"/>
</dbReference>
<gene>
    <name evidence="5" type="ORF">SAMN05660337_2156</name>
</gene>
<evidence type="ECO:0000256" key="1">
    <source>
        <dbReference type="ARBA" id="ARBA00012528"/>
    </source>
</evidence>
<dbReference type="SUPFAM" id="SSF55073">
    <property type="entry name" value="Nucleotide cyclase"/>
    <property type="match status" value="1"/>
</dbReference>
<keyword evidence="3" id="KW-0472">Membrane</keyword>